<reference evidence="7" key="2">
    <citation type="submission" date="2016-01" db="EMBL/GenBank/DDBJ databases">
        <title>Six Aerococcus type strain genome sequencing and assembly using PacBio and Illumina Hiseq.</title>
        <authorList>
            <person name="Carkaci D."/>
            <person name="Dargis R."/>
            <person name="Nielsen X.C."/>
            <person name="Skovgaard O."/>
            <person name="Fuursted K."/>
            <person name="Christensen J.J."/>
        </authorList>
    </citation>
    <scope>NUCLEOTIDE SEQUENCE [LARGE SCALE GENOMIC DNA]</scope>
    <source>
        <strain evidence="7">CCUG43001</strain>
    </source>
</reference>
<reference evidence="6 8" key="3">
    <citation type="submission" date="2017-12" db="EMBL/GenBank/DDBJ databases">
        <title>Phylogenetic diversity of female urinary microbiome.</title>
        <authorList>
            <person name="Thomas-White K."/>
            <person name="Wolfe A.J."/>
        </authorList>
    </citation>
    <scope>NUCLEOTIDE SEQUENCE [LARGE SCALE GENOMIC DNA]</scope>
    <source>
        <strain evidence="6 8">UMB0139</strain>
    </source>
</reference>
<keyword evidence="3 4" id="KW-0119">Carbohydrate metabolism</keyword>
<proteinExistence type="inferred from homology"/>
<accession>A0A0X8FCZ5</accession>
<keyword evidence="1 4" id="KW-0378">Hydrolase</keyword>
<dbReference type="RefSeq" id="WP_067976645.1">
    <property type="nucleotide sequence ID" value="NZ_CAJHKM010000003.1"/>
</dbReference>
<dbReference type="HAMAP" id="MF_01854">
    <property type="entry name" value="FBPase_class3"/>
    <property type="match status" value="1"/>
</dbReference>
<gene>
    <name evidence="4" type="primary">fbp</name>
    <name evidence="5" type="ORF">AWM72_08940</name>
    <name evidence="6" type="ORF">CYJ28_00810</name>
</gene>
<evidence type="ECO:0000256" key="2">
    <source>
        <dbReference type="ARBA" id="ARBA00023211"/>
    </source>
</evidence>
<dbReference type="GeneID" id="92904195"/>
<dbReference type="Proteomes" id="UP000234239">
    <property type="component" value="Unassembled WGS sequence"/>
</dbReference>
<organism evidence="5 7">
    <name type="scientific">Aerococcus sanguinicola</name>
    <dbReference type="NCBI Taxonomy" id="119206"/>
    <lineage>
        <taxon>Bacteria</taxon>
        <taxon>Bacillati</taxon>
        <taxon>Bacillota</taxon>
        <taxon>Bacilli</taxon>
        <taxon>Lactobacillales</taxon>
        <taxon>Aerococcaceae</taxon>
        <taxon>Aerococcus</taxon>
    </lineage>
</organism>
<keyword evidence="2 4" id="KW-0464">Manganese</keyword>
<name>A0A0X8FCZ5_9LACT</name>
<dbReference type="InterPro" id="IPR009164">
    <property type="entry name" value="FBPtase_class3"/>
</dbReference>
<dbReference type="Pfam" id="PF06874">
    <property type="entry name" value="FBPase_2"/>
    <property type="match status" value="1"/>
</dbReference>
<comment type="similarity">
    <text evidence="4">Belongs to the FBPase class 3 family.</text>
</comment>
<dbReference type="KEGG" id="asan:AWM72_08940"/>
<dbReference type="EC" id="3.1.3.11" evidence="4"/>
<comment type="pathway">
    <text evidence="4">Carbohydrate biosynthesis; gluconeogenesis.</text>
</comment>
<dbReference type="Proteomes" id="UP000069912">
    <property type="component" value="Chromosome"/>
</dbReference>
<dbReference type="EMBL" id="CP014160">
    <property type="protein sequence ID" value="AMB94992.1"/>
    <property type="molecule type" value="Genomic_DNA"/>
</dbReference>
<evidence type="ECO:0000256" key="3">
    <source>
        <dbReference type="ARBA" id="ARBA00023277"/>
    </source>
</evidence>
<keyword evidence="7" id="KW-1185">Reference proteome</keyword>
<evidence type="ECO:0000313" key="8">
    <source>
        <dbReference type="Proteomes" id="UP000234239"/>
    </source>
</evidence>
<evidence type="ECO:0000313" key="5">
    <source>
        <dbReference type="EMBL" id="AMB94992.1"/>
    </source>
</evidence>
<comment type="cofactor">
    <cofactor evidence="4">
        <name>Mn(2+)</name>
        <dbReference type="ChEBI" id="CHEBI:29035"/>
    </cofactor>
</comment>
<evidence type="ECO:0000256" key="1">
    <source>
        <dbReference type="ARBA" id="ARBA00022801"/>
    </source>
</evidence>
<dbReference type="InterPro" id="IPR029052">
    <property type="entry name" value="Metallo-depent_PP-like"/>
</dbReference>
<protein>
    <recommendedName>
        <fullName evidence="4">Fructose-1,6-bisphosphatase class 3</fullName>
        <shortName evidence="4">FBPase class 3</shortName>
        <ecNumber evidence="4">3.1.3.11</ecNumber>
    </recommendedName>
    <alternativeName>
        <fullName evidence="4">D-fructose-1,6-bisphosphate 1-phosphohydrolase class 3</fullName>
    </alternativeName>
</protein>
<dbReference type="PIRSF" id="PIRSF000906">
    <property type="entry name" value="FBPtase_Bacill"/>
    <property type="match status" value="1"/>
</dbReference>
<dbReference type="UniPathway" id="UPA00138"/>
<evidence type="ECO:0000256" key="4">
    <source>
        <dbReference type="HAMAP-Rule" id="MF_01854"/>
    </source>
</evidence>
<evidence type="ECO:0000313" key="7">
    <source>
        <dbReference type="Proteomes" id="UP000069912"/>
    </source>
</evidence>
<reference evidence="5 7" key="1">
    <citation type="journal article" date="2016" name="Genome Announc.">
        <title>Complete Genome Sequences of Aerococcus christensenii CCUG 28831T, Aerococcus sanguinicola CCUG 43001T, Aerococcus urinae CCUG 36881T, Aerococcus urinaeequi CCUG 28094T, Aerococcus urinaehominis CCUG 42038 BT, and Aerococcus viridans CCUG 4311T.</title>
        <authorList>
            <person name="Carkaci D."/>
            <person name="Dargis R."/>
            <person name="Nielsen X.C."/>
            <person name="Skovgaard O."/>
            <person name="Fuursted K."/>
            <person name="Christensen J.J."/>
        </authorList>
    </citation>
    <scope>NUCLEOTIDE SEQUENCE [LARGE SCALE GENOMIC DNA]</scope>
    <source>
        <strain evidence="5 7">CCUG43001</strain>
    </source>
</reference>
<dbReference type="GO" id="GO:0042132">
    <property type="term" value="F:fructose 1,6-bisphosphate 1-phosphatase activity"/>
    <property type="evidence" value="ECO:0007669"/>
    <property type="project" value="UniProtKB-UniRule"/>
</dbReference>
<dbReference type="SUPFAM" id="SSF56300">
    <property type="entry name" value="Metallo-dependent phosphatases"/>
    <property type="match status" value="1"/>
</dbReference>
<dbReference type="OrthoDB" id="9779903at2"/>
<dbReference type="Gene3D" id="3.60.21.10">
    <property type="match status" value="1"/>
</dbReference>
<dbReference type="AlphaFoldDB" id="A0A0X8FCZ5"/>
<comment type="catalytic activity">
    <reaction evidence="4">
        <text>beta-D-fructose 1,6-bisphosphate + H2O = beta-D-fructose 6-phosphate + phosphate</text>
        <dbReference type="Rhea" id="RHEA:11064"/>
        <dbReference type="ChEBI" id="CHEBI:15377"/>
        <dbReference type="ChEBI" id="CHEBI:32966"/>
        <dbReference type="ChEBI" id="CHEBI:43474"/>
        <dbReference type="ChEBI" id="CHEBI:57634"/>
        <dbReference type="EC" id="3.1.3.11"/>
    </reaction>
</comment>
<sequence length="663" mass="76662">MDTKASYTHDRYLQLLAQKFPNQAAATTEIINLEAIMELPKGTEHFMSDLHGEFNAFNHVLRNGSGNIKEKISEVFGSLLSQEQRNELATIIYYPEEMLAHLLPQFTSEREVVDFYYTIISRLVKLAQFVVSKYTRSKVRKAMAKDMAYIMEELIFKDSVVTNKEYYYHNIVENIIELNEADLLVVRLSELIRELVVDHLHILGDIYDRGDSPDKIIDLLMEKKSLDIQWGNHDVIWMGAASGSRVLIANVIRICARYDNLNIIEDAYGISLRQLVSFVDATYSDDDLGIFMPKLDPDIDHFPAEIVQIAKMQQAMAIIQFKLEAAIIKRHPEFNCDNRLLLDKIDFDKGQVFVDGNWHRLLNTHFPTVDPDDPYRLTEDEEMIMDRLQEAFLNCDRLHKHIAFLYRKGGIYKCYNDNLLFHGCIPFNEDHSFKELEIDGKFYGGRTLMDKFDKQMRLMYSFRQADESKNPYLDYCWYLWQGEASSLFGKKQMRTFERYYVKDKDTHEEYKNTYYSWREEEACVDTILKEFDLPVECGHVINGHTPVKEIKGEDPIKANGKLLVIDGGFSKAYQSTTGLAGYTLLFNSFGMQLVCHQAFKGVEDVVMNGTDIISTRRVVDKELERKTVGQTDVGQALKANVQDLKDLLCAFRSGKIAEKEVNN</sequence>
<dbReference type="EMBL" id="PKGY01000001">
    <property type="protein sequence ID" value="PKZ23561.1"/>
    <property type="molecule type" value="Genomic_DNA"/>
</dbReference>
<dbReference type="GO" id="GO:0006094">
    <property type="term" value="P:gluconeogenesis"/>
    <property type="evidence" value="ECO:0007669"/>
    <property type="project" value="UniProtKB-UniRule"/>
</dbReference>
<evidence type="ECO:0000313" key="6">
    <source>
        <dbReference type="EMBL" id="PKZ23561.1"/>
    </source>
</evidence>